<dbReference type="EMBL" id="QWGP01000002">
    <property type="protein sequence ID" value="RHZ98022.1"/>
    <property type="molecule type" value="Genomic_DNA"/>
</dbReference>
<protein>
    <recommendedName>
        <fullName evidence="3">Chemotaxis protein</fullName>
    </recommendedName>
</protein>
<evidence type="ECO:0000313" key="1">
    <source>
        <dbReference type="EMBL" id="RHZ98022.1"/>
    </source>
</evidence>
<dbReference type="AlphaFoldDB" id="A0AAX1UQK6"/>
<name>A0AAX1UQK6_CERSP</name>
<evidence type="ECO:0008006" key="3">
    <source>
        <dbReference type="Google" id="ProtNLM"/>
    </source>
</evidence>
<reference evidence="1 2" key="1">
    <citation type="submission" date="2018-08" db="EMBL/GenBank/DDBJ databases">
        <title>Draft genome sequence of Rhodobacter sphaeroides FY.</title>
        <authorList>
            <person name="Rayyan A."/>
            <person name="Meyer T.E."/>
            <person name="Kyndt J.A."/>
        </authorList>
    </citation>
    <scope>NUCLEOTIDE SEQUENCE [LARGE SCALE GENOMIC DNA]</scope>
    <source>
        <strain evidence="1 2">FY</strain>
    </source>
</reference>
<organism evidence="1 2">
    <name type="scientific">Cereibacter sphaeroides</name>
    <name type="common">Rhodobacter sphaeroides</name>
    <dbReference type="NCBI Taxonomy" id="1063"/>
    <lineage>
        <taxon>Bacteria</taxon>
        <taxon>Pseudomonadati</taxon>
        <taxon>Pseudomonadota</taxon>
        <taxon>Alphaproteobacteria</taxon>
        <taxon>Rhodobacterales</taxon>
        <taxon>Paracoccaceae</taxon>
        <taxon>Cereibacter</taxon>
    </lineage>
</organism>
<dbReference type="RefSeq" id="WP_118999187.1">
    <property type="nucleotide sequence ID" value="NZ_QWGP01000002.1"/>
</dbReference>
<dbReference type="Proteomes" id="UP000266305">
    <property type="component" value="Unassembled WGS sequence"/>
</dbReference>
<proteinExistence type="predicted"/>
<comment type="caution">
    <text evidence="1">The sequence shown here is derived from an EMBL/GenBank/DDBJ whole genome shotgun (WGS) entry which is preliminary data.</text>
</comment>
<evidence type="ECO:0000313" key="2">
    <source>
        <dbReference type="Proteomes" id="UP000266305"/>
    </source>
</evidence>
<gene>
    <name evidence="1" type="ORF">D1114_02080</name>
</gene>
<sequence>MSGPQTTPLRVVLERLAVQLDRLAAMSGEIEEAVGHDIAAAGGRLGGGEILQSLDDLVQSLAGLSAYVGRLGQDMGMEPMVNIHDAVAAVRQRSLATALAGQECERVESGSADFF</sequence>
<accession>A0AAX1UQK6</accession>